<dbReference type="Pfam" id="PF01467">
    <property type="entry name" value="CTP_transf_like"/>
    <property type="match status" value="1"/>
</dbReference>
<evidence type="ECO:0000256" key="5">
    <source>
        <dbReference type="ARBA" id="ARBA00022695"/>
    </source>
</evidence>
<dbReference type="GO" id="GO:0004515">
    <property type="term" value="F:nicotinate-nucleotide adenylyltransferase activity"/>
    <property type="evidence" value="ECO:0007669"/>
    <property type="project" value="UniProtKB-UniRule"/>
</dbReference>
<dbReference type="Gene3D" id="3.40.50.620">
    <property type="entry name" value="HUPs"/>
    <property type="match status" value="1"/>
</dbReference>
<accession>H0URT3</accession>
<evidence type="ECO:0000256" key="10">
    <source>
        <dbReference type="HAMAP-Rule" id="MF_00244"/>
    </source>
</evidence>
<keyword evidence="13" id="KW-1185">Reference proteome</keyword>
<dbReference type="PANTHER" id="PTHR39321:SF3">
    <property type="entry name" value="PHOSPHOPANTETHEINE ADENYLYLTRANSFERASE"/>
    <property type="match status" value="1"/>
</dbReference>
<reference evidence="12 13" key="1">
    <citation type="submission" date="2011-10" db="EMBL/GenBank/DDBJ databases">
        <title>The Noncontiguous Finished genome of Thermanaerovibrio velox DSM 12556.</title>
        <authorList>
            <consortium name="US DOE Joint Genome Institute (JGI-PGF)"/>
            <person name="Lucas S."/>
            <person name="Copeland A."/>
            <person name="Lapidus A."/>
            <person name="Glavina del Rio T."/>
            <person name="Dalin E."/>
            <person name="Tice H."/>
            <person name="Bruce D."/>
            <person name="Goodwin L."/>
            <person name="Pitluck S."/>
            <person name="Peters L."/>
            <person name="Mikhailova N."/>
            <person name="Teshima H."/>
            <person name="Kyrpides N."/>
            <person name="Mavromatis K."/>
            <person name="Ivanova N."/>
            <person name="Markowitz V."/>
            <person name="Cheng J.-F."/>
            <person name="Hugenholtz P."/>
            <person name="Woyke T."/>
            <person name="Wu D."/>
            <person name="Spring S."/>
            <person name="Brambilla E.-M."/>
            <person name="Klenk H.-P."/>
            <person name="Eisen J.A."/>
        </authorList>
    </citation>
    <scope>NUCLEOTIDE SEQUENCE [LARGE SCALE GENOMIC DNA]</scope>
    <source>
        <strain evidence="12 13">DSM 12556</strain>
    </source>
</reference>
<dbReference type="GO" id="GO:0005524">
    <property type="term" value="F:ATP binding"/>
    <property type="evidence" value="ECO:0007669"/>
    <property type="project" value="UniProtKB-KW"/>
</dbReference>
<keyword evidence="8 10" id="KW-0520">NAD</keyword>
<evidence type="ECO:0000256" key="7">
    <source>
        <dbReference type="ARBA" id="ARBA00022840"/>
    </source>
</evidence>
<evidence type="ECO:0000259" key="11">
    <source>
        <dbReference type="Pfam" id="PF01467"/>
    </source>
</evidence>
<protein>
    <recommendedName>
        <fullName evidence="10">Probable nicotinate-nucleotide adenylyltransferase</fullName>
        <ecNumber evidence="10">2.7.7.18</ecNumber>
    </recommendedName>
    <alternativeName>
        <fullName evidence="10">Deamido-NAD(+) diphosphorylase</fullName>
    </alternativeName>
    <alternativeName>
        <fullName evidence="10">Deamido-NAD(+) pyrophosphorylase</fullName>
    </alternativeName>
    <alternativeName>
        <fullName evidence="10">Nicotinate mononucleotide adenylyltransferase</fullName>
        <shortName evidence="10">NaMN adenylyltransferase</shortName>
    </alternativeName>
</protein>
<comment type="function">
    <text evidence="1 10">Catalyzes the reversible adenylation of nicotinate mononucleotide (NaMN) to nicotinic acid adenine dinucleotide (NaAD).</text>
</comment>
<organism evidence="12 13">
    <name type="scientific">Thermanaerovibrio velox DSM 12556</name>
    <dbReference type="NCBI Taxonomy" id="926567"/>
    <lineage>
        <taxon>Bacteria</taxon>
        <taxon>Thermotogati</taxon>
        <taxon>Synergistota</taxon>
        <taxon>Synergistia</taxon>
        <taxon>Synergistales</taxon>
        <taxon>Synergistaceae</taxon>
        <taxon>Thermanaerovibrio</taxon>
    </lineage>
</organism>
<dbReference type="RefSeq" id="WP_006583516.1">
    <property type="nucleotide sequence ID" value="NZ_CM001377.1"/>
</dbReference>
<keyword evidence="6 10" id="KW-0547">Nucleotide-binding</keyword>
<evidence type="ECO:0000256" key="4">
    <source>
        <dbReference type="ARBA" id="ARBA00022679"/>
    </source>
</evidence>
<dbReference type="HAMAP" id="MF_00244">
    <property type="entry name" value="NaMN_adenylyltr"/>
    <property type="match status" value="1"/>
</dbReference>
<gene>
    <name evidence="10" type="primary">nadD</name>
    <name evidence="12" type="ORF">TheveDRAFT_0886</name>
</gene>
<dbReference type="NCBIfam" id="TIGR00482">
    <property type="entry name" value="nicotinate (nicotinamide) nucleotide adenylyltransferase"/>
    <property type="match status" value="1"/>
</dbReference>
<feature type="domain" description="Cytidyltransferase-like" evidence="11">
    <location>
        <begin position="20"/>
        <end position="185"/>
    </location>
</feature>
<evidence type="ECO:0000256" key="3">
    <source>
        <dbReference type="ARBA" id="ARBA00022642"/>
    </source>
</evidence>
<keyword evidence="3 10" id="KW-0662">Pyridine nucleotide biosynthesis</keyword>
<evidence type="ECO:0000256" key="6">
    <source>
        <dbReference type="ARBA" id="ARBA00022741"/>
    </source>
</evidence>
<dbReference type="STRING" id="926567.TheveDRAFT_0886"/>
<dbReference type="InterPro" id="IPR005248">
    <property type="entry name" value="NadD/NMNAT"/>
</dbReference>
<comment type="catalytic activity">
    <reaction evidence="9 10">
        <text>nicotinate beta-D-ribonucleotide + ATP + H(+) = deamido-NAD(+) + diphosphate</text>
        <dbReference type="Rhea" id="RHEA:22860"/>
        <dbReference type="ChEBI" id="CHEBI:15378"/>
        <dbReference type="ChEBI" id="CHEBI:30616"/>
        <dbReference type="ChEBI" id="CHEBI:33019"/>
        <dbReference type="ChEBI" id="CHEBI:57502"/>
        <dbReference type="ChEBI" id="CHEBI:58437"/>
        <dbReference type="EC" id="2.7.7.18"/>
    </reaction>
</comment>
<dbReference type="EMBL" id="CM001377">
    <property type="protein sequence ID" value="EHM10022.1"/>
    <property type="molecule type" value="Genomic_DNA"/>
</dbReference>
<keyword evidence="4 10" id="KW-0808">Transferase</keyword>
<dbReference type="InterPro" id="IPR014729">
    <property type="entry name" value="Rossmann-like_a/b/a_fold"/>
</dbReference>
<dbReference type="UniPathway" id="UPA00253">
    <property type="reaction ID" value="UER00332"/>
</dbReference>
<sequence>MDRLENDSDLSRPDERRIGVMGGTFDPIHYGHLLAAEEARSRIGLSEVIFVPTGYPPHKDTSRISHQEDRFKMTSLAVAGNSSFKVSRIEIDTPGPHHTVDTILALKSLFPKGSSFYFITGLDSILQLLTWKEPFLLASLCTLIAVSRPGYNVNKILDLPEQIRKAILPLEIPLLAISSTNIRRRLRDGMSIRYLTPDTVVDYIMRKRLYLD</sequence>
<evidence type="ECO:0000256" key="9">
    <source>
        <dbReference type="ARBA" id="ARBA00048721"/>
    </source>
</evidence>
<dbReference type="PANTHER" id="PTHR39321">
    <property type="entry name" value="NICOTINATE-NUCLEOTIDE ADENYLYLTRANSFERASE-RELATED"/>
    <property type="match status" value="1"/>
</dbReference>
<dbReference type="InterPro" id="IPR004821">
    <property type="entry name" value="Cyt_trans-like"/>
</dbReference>
<dbReference type="NCBIfam" id="TIGR00125">
    <property type="entry name" value="cyt_tran_rel"/>
    <property type="match status" value="1"/>
</dbReference>
<dbReference type="SUPFAM" id="SSF52374">
    <property type="entry name" value="Nucleotidylyl transferase"/>
    <property type="match status" value="1"/>
</dbReference>
<dbReference type="eggNOG" id="COG1057">
    <property type="taxonomic scope" value="Bacteria"/>
</dbReference>
<dbReference type="Proteomes" id="UP000005730">
    <property type="component" value="Chromosome"/>
</dbReference>
<dbReference type="EC" id="2.7.7.18" evidence="10"/>
<evidence type="ECO:0000313" key="12">
    <source>
        <dbReference type="EMBL" id="EHM10022.1"/>
    </source>
</evidence>
<evidence type="ECO:0000313" key="13">
    <source>
        <dbReference type="Proteomes" id="UP000005730"/>
    </source>
</evidence>
<keyword evidence="5 10" id="KW-0548">Nucleotidyltransferase</keyword>
<dbReference type="NCBIfam" id="NF000840">
    <property type="entry name" value="PRK00071.1-3"/>
    <property type="match status" value="1"/>
</dbReference>
<proteinExistence type="inferred from homology"/>
<dbReference type="GO" id="GO:0009435">
    <property type="term" value="P:NAD+ biosynthetic process"/>
    <property type="evidence" value="ECO:0007669"/>
    <property type="project" value="UniProtKB-UniRule"/>
</dbReference>
<evidence type="ECO:0000256" key="8">
    <source>
        <dbReference type="ARBA" id="ARBA00023027"/>
    </source>
</evidence>
<comment type="pathway">
    <text evidence="2 10">Cofactor biosynthesis; NAD(+) biosynthesis; deamido-NAD(+) from nicotinate D-ribonucleotide: step 1/1.</text>
</comment>
<evidence type="ECO:0000256" key="2">
    <source>
        <dbReference type="ARBA" id="ARBA00005019"/>
    </source>
</evidence>
<dbReference type="OrthoDB" id="5295945at2"/>
<name>H0URT3_9BACT</name>
<dbReference type="HOGENOM" id="CLU_069765_1_1_0"/>
<dbReference type="CDD" id="cd02165">
    <property type="entry name" value="NMNAT"/>
    <property type="match status" value="1"/>
</dbReference>
<comment type="similarity">
    <text evidence="10">Belongs to the NadD family.</text>
</comment>
<dbReference type="AlphaFoldDB" id="H0URT3"/>
<evidence type="ECO:0000256" key="1">
    <source>
        <dbReference type="ARBA" id="ARBA00002324"/>
    </source>
</evidence>
<keyword evidence="7 10" id="KW-0067">ATP-binding</keyword>